<protein>
    <recommendedName>
        <fullName evidence="3">Ferredoxin</fullName>
    </recommendedName>
</protein>
<evidence type="ECO:0008006" key="3">
    <source>
        <dbReference type="Google" id="ProtNLM"/>
    </source>
</evidence>
<gene>
    <name evidence="1" type="ORF">SAMN04487943_102342</name>
</gene>
<dbReference type="PANTHER" id="PTHR37310:SF1">
    <property type="entry name" value="CYTOPLASMIC PROTEIN"/>
    <property type="match status" value="1"/>
</dbReference>
<dbReference type="EMBL" id="FOTR01000002">
    <property type="protein sequence ID" value="SFL58827.1"/>
    <property type="molecule type" value="Genomic_DNA"/>
</dbReference>
<dbReference type="AlphaFoldDB" id="A0A1I4IXR7"/>
<dbReference type="OrthoDB" id="5396211at2"/>
<name>A0A1I4IXR7_9BACI</name>
<evidence type="ECO:0000313" key="2">
    <source>
        <dbReference type="Proteomes" id="UP000198565"/>
    </source>
</evidence>
<dbReference type="InterPro" id="IPR005560">
    <property type="entry name" value="Csp_YhjQ"/>
</dbReference>
<dbReference type="Pfam" id="PF03860">
    <property type="entry name" value="Csp"/>
    <property type="match status" value="1"/>
</dbReference>
<dbReference type="PANTHER" id="PTHR37310">
    <property type="entry name" value="CYTOPLASMIC PROTEIN-RELATED"/>
    <property type="match status" value="1"/>
</dbReference>
<reference evidence="2" key="1">
    <citation type="submission" date="2016-10" db="EMBL/GenBank/DDBJ databases">
        <authorList>
            <person name="Varghese N."/>
            <person name="Submissions S."/>
        </authorList>
    </citation>
    <scope>NUCLEOTIDE SEQUENCE [LARGE SCALE GENOMIC DNA]</scope>
    <source>
        <strain evidence="2">CGMCC 1.4250</strain>
    </source>
</reference>
<dbReference type="Gene3D" id="1.20.1270.360">
    <property type="match status" value="1"/>
</dbReference>
<organism evidence="1 2">
    <name type="scientific">Gracilibacillus orientalis</name>
    <dbReference type="NCBI Taxonomy" id="334253"/>
    <lineage>
        <taxon>Bacteria</taxon>
        <taxon>Bacillati</taxon>
        <taxon>Bacillota</taxon>
        <taxon>Bacilli</taxon>
        <taxon>Bacillales</taxon>
        <taxon>Bacillaceae</taxon>
        <taxon>Gracilibacillus</taxon>
    </lineage>
</organism>
<dbReference type="CDD" id="cd08026">
    <property type="entry name" value="DUF326"/>
    <property type="match status" value="1"/>
</dbReference>
<dbReference type="STRING" id="334253.SAMN04487943_102342"/>
<dbReference type="InterPro" id="IPR044543">
    <property type="entry name" value="YHJQ-like"/>
</dbReference>
<sequence>MHHNMEQSHMSHYEVLEAVQHCEATCEYTEHSILQMEGSSHRSEQLSLLRDCADICTLTAKYLARCSYFAKSIASLCAQICEVCGNHCLRHPDEISQRCGQICLHCAQVCQKFAMSA</sequence>
<keyword evidence="2" id="KW-1185">Reference proteome</keyword>
<dbReference type="Proteomes" id="UP000198565">
    <property type="component" value="Unassembled WGS sequence"/>
</dbReference>
<proteinExistence type="predicted"/>
<evidence type="ECO:0000313" key="1">
    <source>
        <dbReference type="EMBL" id="SFL58827.1"/>
    </source>
</evidence>
<accession>A0A1I4IXR7</accession>